<dbReference type="AlphaFoldDB" id="A0A0F2MHF6"/>
<feature type="compositionally biased region" description="Low complexity" evidence="1">
    <location>
        <begin position="57"/>
        <end position="72"/>
    </location>
</feature>
<reference evidence="2 3" key="1">
    <citation type="journal article" date="2014" name="BMC Genomics">
        <title>Comparative genomics of the major fungal agents of human and animal Sporotrichosis: Sporothrix schenckii and Sporothrix brasiliensis.</title>
        <authorList>
            <person name="Teixeira M.M."/>
            <person name="de Almeida L.G."/>
            <person name="Kubitschek-Barreira P."/>
            <person name="Alves F.L."/>
            <person name="Kioshima E.S."/>
            <person name="Abadio A.K."/>
            <person name="Fernandes L."/>
            <person name="Derengowski L.S."/>
            <person name="Ferreira K.S."/>
            <person name="Souza R.C."/>
            <person name="Ruiz J.C."/>
            <person name="de Andrade N.C."/>
            <person name="Paes H.C."/>
            <person name="Nicola A.M."/>
            <person name="Albuquerque P."/>
            <person name="Gerber A.L."/>
            <person name="Martins V.P."/>
            <person name="Peconick L.D."/>
            <person name="Neto A.V."/>
            <person name="Chaucanez C.B."/>
            <person name="Silva P.A."/>
            <person name="Cunha O.L."/>
            <person name="de Oliveira F.F."/>
            <person name="dos Santos T.C."/>
            <person name="Barros A.L."/>
            <person name="Soares M.A."/>
            <person name="de Oliveira L.M."/>
            <person name="Marini M.M."/>
            <person name="Villalobos-Duno H."/>
            <person name="Cunha M.M."/>
            <person name="de Hoog S."/>
            <person name="da Silveira J.F."/>
            <person name="Henrissat B."/>
            <person name="Nino-Vega G.A."/>
            <person name="Cisalpino P.S."/>
            <person name="Mora-Montes H.M."/>
            <person name="Almeida S.R."/>
            <person name="Stajich J.E."/>
            <person name="Lopes-Bezerra L.M."/>
            <person name="Vasconcelos A.T."/>
            <person name="Felipe M.S."/>
        </authorList>
    </citation>
    <scope>NUCLEOTIDE SEQUENCE [LARGE SCALE GENOMIC DNA]</scope>
    <source>
        <strain evidence="2 3">1099-18</strain>
    </source>
</reference>
<evidence type="ECO:0000313" key="3">
    <source>
        <dbReference type="Proteomes" id="UP000033710"/>
    </source>
</evidence>
<comment type="caution">
    <text evidence="2">The sequence shown here is derived from an EMBL/GenBank/DDBJ whole genome shotgun (WGS) entry which is preliminary data.</text>
</comment>
<proteinExistence type="predicted"/>
<dbReference type="GeneID" id="27669805"/>
<accession>A0A0F2MHF6</accession>
<evidence type="ECO:0000313" key="2">
    <source>
        <dbReference type="EMBL" id="KJR88295.1"/>
    </source>
</evidence>
<evidence type="ECO:0000256" key="1">
    <source>
        <dbReference type="SAM" id="MobiDB-lite"/>
    </source>
</evidence>
<protein>
    <submittedName>
        <fullName evidence="2">Uncharacterized protein</fullName>
    </submittedName>
</protein>
<dbReference type="KEGG" id="ssck:SPSK_07875"/>
<feature type="region of interest" description="Disordered" evidence="1">
    <location>
        <begin position="57"/>
        <end position="106"/>
    </location>
</feature>
<organism evidence="2 3">
    <name type="scientific">Sporothrix schenckii 1099-18</name>
    <dbReference type="NCBI Taxonomy" id="1397361"/>
    <lineage>
        <taxon>Eukaryota</taxon>
        <taxon>Fungi</taxon>
        <taxon>Dikarya</taxon>
        <taxon>Ascomycota</taxon>
        <taxon>Pezizomycotina</taxon>
        <taxon>Sordariomycetes</taxon>
        <taxon>Sordariomycetidae</taxon>
        <taxon>Ophiostomatales</taxon>
        <taxon>Ophiostomataceae</taxon>
        <taxon>Sporothrix</taxon>
    </lineage>
</organism>
<gene>
    <name evidence="2" type="ORF">SPSK_07875</name>
</gene>
<reference evidence="2 3" key="2">
    <citation type="journal article" date="2015" name="Eukaryot. Cell">
        <title>Asexual propagation of a virulent clone complex in a human and feline outbreak of sporotrichosis.</title>
        <authorList>
            <person name="Teixeira Mde M."/>
            <person name="Rodrigues A.M."/>
            <person name="Tsui C.K."/>
            <person name="de Almeida L.G."/>
            <person name="Van Diepeningen A.D."/>
            <person name="van den Ende B.G."/>
            <person name="Fernandes G.F."/>
            <person name="Kano R."/>
            <person name="Hamelin R.C."/>
            <person name="Lopes-Bezerra L.M."/>
            <person name="Vasconcelos A.T."/>
            <person name="de Hoog S."/>
            <person name="de Camargo Z.P."/>
            <person name="Felipe M.S."/>
        </authorList>
    </citation>
    <scope>NUCLEOTIDE SEQUENCE [LARGE SCALE GENOMIC DNA]</scope>
    <source>
        <strain evidence="2 3">1099-18</strain>
    </source>
</reference>
<dbReference type="Proteomes" id="UP000033710">
    <property type="component" value="Unassembled WGS sequence"/>
</dbReference>
<sequence>MCIIQPYTAWHCGCRIEENDPALAQICIAKARNAEAKCTLYVVPSFGEDVPAPCDCPSPQESCDSSSSSDSGDSVEDLVESKAGQNSGVMDTCSEDADSGDADGWHDKSIEDEILADDIQSRRLQAPISPRMCPEHEAKFENLANAYWRSETLWLRPKMLNHGRRAYQDLVLAQRCADRLWELYLVWKFFNGGDPHGAAIVTGPDFQPLYRTGSGADEVCGNDNTARNLKDVAEVDASRTLRAVSNFGDVTYRVLRWALDDLLTVLRDMLHPSEMLA</sequence>
<name>A0A0F2MHF6_SPOSC</name>
<dbReference type="OrthoDB" id="5225646at2759"/>
<dbReference type="RefSeq" id="XP_016590971.1">
    <property type="nucleotide sequence ID" value="XM_016734528.1"/>
</dbReference>
<dbReference type="EMBL" id="AXCR01000004">
    <property type="protein sequence ID" value="KJR88295.1"/>
    <property type="molecule type" value="Genomic_DNA"/>
</dbReference>
<dbReference type="VEuPathDB" id="FungiDB:SPSK_07875"/>